<reference evidence="2" key="1">
    <citation type="submission" date="2023-03" db="EMBL/GenBank/DDBJ databases">
        <title>Massive genome expansion in bonnet fungi (Mycena s.s.) driven by repeated elements and novel gene families across ecological guilds.</title>
        <authorList>
            <consortium name="Lawrence Berkeley National Laboratory"/>
            <person name="Harder C.B."/>
            <person name="Miyauchi S."/>
            <person name="Viragh M."/>
            <person name="Kuo A."/>
            <person name="Thoen E."/>
            <person name="Andreopoulos B."/>
            <person name="Lu D."/>
            <person name="Skrede I."/>
            <person name="Drula E."/>
            <person name="Henrissat B."/>
            <person name="Morin E."/>
            <person name="Kohler A."/>
            <person name="Barry K."/>
            <person name="LaButti K."/>
            <person name="Morin E."/>
            <person name="Salamov A."/>
            <person name="Lipzen A."/>
            <person name="Mereny Z."/>
            <person name="Hegedus B."/>
            <person name="Baldrian P."/>
            <person name="Stursova M."/>
            <person name="Weitz H."/>
            <person name="Taylor A."/>
            <person name="Grigoriev I.V."/>
            <person name="Nagy L.G."/>
            <person name="Martin F."/>
            <person name="Kauserud H."/>
        </authorList>
    </citation>
    <scope>NUCLEOTIDE SEQUENCE</scope>
    <source>
        <strain evidence="2">9284</strain>
    </source>
</reference>
<gene>
    <name evidence="2" type="ORF">FB45DRAFT_876064</name>
</gene>
<evidence type="ECO:0000313" key="2">
    <source>
        <dbReference type="EMBL" id="KAJ7609830.1"/>
    </source>
</evidence>
<evidence type="ECO:0000313" key="3">
    <source>
        <dbReference type="Proteomes" id="UP001221142"/>
    </source>
</evidence>
<organism evidence="2 3">
    <name type="scientific">Roridomyces roridus</name>
    <dbReference type="NCBI Taxonomy" id="1738132"/>
    <lineage>
        <taxon>Eukaryota</taxon>
        <taxon>Fungi</taxon>
        <taxon>Dikarya</taxon>
        <taxon>Basidiomycota</taxon>
        <taxon>Agaricomycotina</taxon>
        <taxon>Agaricomycetes</taxon>
        <taxon>Agaricomycetidae</taxon>
        <taxon>Agaricales</taxon>
        <taxon>Marasmiineae</taxon>
        <taxon>Mycenaceae</taxon>
        <taxon>Roridomyces</taxon>
    </lineage>
</organism>
<proteinExistence type="predicted"/>
<evidence type="ECO:0000256" key="1">
    <source>
        <dbReference type="SAM" id="MobiDB-lite"/>
    </source>
</evidence>
<comment type="caution">
    <text evidence="2">The sequence shown here is derived from an EMBL/GenBank/DDBJ whole genome shotgun (WGS) entry which is preliminary data.</text>
</comment>
<dbReference type="Proteomes" id="UP001221142">
    <property type="component" value="Unassembled WGS sequence"/>
</dbReference>
<accession>A0AAD7FBW1</accession>
<feature type="region of interest" description="Disordered" evidence="1">
    <location>
        <begin position="129"/>
        <end position="207"/>
    </location>
</feature>
<name>A0AAD7FBW1_9AGAR</name>
<protein>
    <submittedName>
        <fullName evidence="2">Uncharacterized protein</fullName>
    </submittedName>
</protein>
<dbReference type="EMBL" id="JARKIF010000037">
    <property type="protein sequence ID" value="KAJ7609830.1"/>
    <property type="molecule type" value="Genomic_DNA"/>
</dbReference>
<sequence length="222" mass="24851">MSKGTCHDLPNPKCIVIGVLGLDEKRGDICGGWRNSESFSCKRERHEAGDPSQEVGGAGERTCIGRRRRQARIIKSKRTASHKKVVHQERIMPPVGVEPPAGGYTGNTVEWACERDYSECIIINEERNSTQSVKRLQRRTSKSPHSRRKLHNESSQSGCLAKDGEGQLFAQRTKEHERTGNLASGESNHHGHQIESGNQGRVGQPWGTQKLDECRQYWTEIA</sequence>
<dbReference type="AlphaFoldDB" id="A0AAD7FBW1"/>
<feature type="compositionally biased region" description="Basic residues" evidence="1">
    <location>
        <begin position="135"/>
        <end position="150"/>
    </location>
</feature>
<keyword evidence="3" id="KW-1185">Reference proteome</keyword>